<dbReference type="Proteomes" id="UP000236497">
    <property type="component" value="Unassembled WGS sequence"/>
</dbReference>
<keyword evidence="3 10" id="KW-0285">Flavoprotein</keyword>
<dbReference type="AlphaFoldDB" id="A0A0H5SIK4"/>
<dbReference type="PIRSF" id="PIRSF006268">
    <property type="entry name" value="ApbE"/>
    <property type="match status" value="1"/>
</dbReference>
<protein>
    <recommendedName>
        <fullName evidence="2 10">FAD:protein FMN transferase</fullName>
        <ecNumber evidence="1 10">2.7.1.180</ecNumber>
    </recommendedName>
    <alternativeName>
        <fullName evidence="8 10">Flavin transferase</fullName>
    </alternativeName>
</protein>
<comment type="cofactor">
    <cofactor evidence="11">
        <name>Mg(2+)</name>
        <dbReference type="ChEBI" id="CHEBI:18420"/>
    </cofactor>
    <cofactor evidence="11">
        <name>Mn(2+)</name>
        <dbReference type="ChEBI" id="CHEBI:29035"/>
    </cofactor>
    <text evidence="11">Magnesium. Can also use manganese.</text>
</comment>
<proteinExistence type="inferred from homology"/>
<feature type="binding site" evidence="11">
    <location>
        <position position="184"/>
    </location>
    <ligand>
        <name>Mg(2+)</name>
        <dbReference type="ChEBI" id="CHEBI:18420"/>
    </ligand>
</feature>
<dbReference type="Pfam" id="PF02424">
    <property type="entry name" value="ApbE"/>
    <property type="match status" value="1"/>
</dbReference>
<feature type="binding site" evidence="11">
    <location>
        <position position="299"/>
    </location>
    <ligand>
        <name>Mg(2+)</name>
        <dbReference type="ChEBI" id="CHEBI:18420"/>
    </ligand>
</feature>
<evidence type="ECO:0000256" key="8">
    <source>
        <dbReference type="ARBA" id="ARBA00031306"/>
    </source>
</evidence>
<dbReference type="RefSeq" id="WP_170124953.1">
    <property type="nucleotide sequence ID" value="NZ_CVTD020000024.1"/>
</dbReference>
<evidence type="ECO:0000256" key="2">
    <source>
        <dbReference type="ARBA" id="ARBA00016337"/>
    </source>
</evidence>
<evidence type="ECO:0000256" key="7">
    <source>
        <dbReference type="ARBA" id="ARBA00022842"/>
    </source>
</evidence>
<dbReference type="PANTHER" id="PTHR30040">
    <property type="entry name" value="THIAMINE BIOSYNTHESIS LIPOPROTEIN APBE"/>
    <property type="match status" value="1"/>
</dbReference>
<accession>A0A0H5SIK4</accession>
<dbReference type="InterPro" id="IPR003374">
    <property type="entry name" value="ApbE-like_sf"/>
</dbReference>
<comment type="subcellular location">
    <subcellularLocation>
        <location evidence="12">Cell inner membrane</location>
        <topology evidence="12">Lipid-anchor</topology>
        <orientation evidence="12">Periplasmic side</orientation>
    </subcellularLocation>
</comment>
<feature type="binding site" evidence="11">
    <location>
        <position position="303"/>
    </location>
    <ligand>
        <name>Mg(2+)</name>
        <dbReference type="ChEBI" id="CHEBI:18420"/>
    </ligand>
</feature>
<dbReference type="EMBL" id="CVTD020000024">
    <property type="protein sequence ID" value="CRZ35314.1"/>
    <property type="molecule type" value="Genomic_DNA"/>
</dbReference>
<evidence type="ECO:0000256" key="3">
    <source>
        <dbReference type="ARBA" id="ARBA00022630"/>
    </source>
</evidence>
<evidence type="ECO:0000256" key="4">
    <source>
        <dbReference type="ARBA" id="ARBA00022679"/>
    </source>
</evidence>
<dbReference type="GO" id="GO:0046872">
    <property type="term" value="F:metal ion binding"/>
    <property type="evidence" value="ECO:0007669"/>
    <property type="project" value="UniProtKB-UniRule"/>
</dbReference>
<reference evidence="13 14" key="1">
    <citation type="submission" date="2015-06" db="EMBL/GenBank/DDBJ databases">
        <authorList>
            <person name="Wibberg Daniel"/>
        </authorList>
    </citation>
    <scope>NUCLEOTIDE SEQUENCE [LARGE SCALE GENOMIC DNA]</scope>
    <source>
        <strain evidence="13 14">T3/55T</strain>
    </source>
</reference>
<keyword evidence="4 10" id="KW-0808">Transferase</keyword>
<dbReference type="InterPro" id="IPR024932">
    <property type="entry name" value="ApbE"/>
</dbReference>
<dbReference type="PANTHER" id="PTHR30040:SF2">
    <property type="entry name" value="FAD:PROTEIN FMN TRANSFERASE"/>
    <property type="match status" value="1"/>
</dbReference>
<evidence type="ECO:0000256" key="5">
    <source>
        <dbReference type="ARBA" id="ARBA00022723"/>
    </source>
</evidence>
<evidence type="ECO:0000313" key="13">
    <source>
        <dbReference type="EMBL" id="CRZ35314.1"/>
    </source>
</evidence>
<keyword evidence="6 10" id="KW-0274">FAD</keyword>
<keyword evidence="12" id="KW-0472">Membrane</keyword>
<gene>
    <name evidence="13" type="ORF">HHT355_2116</name>
</gene>
<comment type="catalytic activity">
    <reaction evidence="9 10 12">
        <text>L-threonyl-[protein] + FAD = FMN-L-threonyl-[protein] + AMP + H(+)</text>
        <dbReference type="Rhea" id="RHEA:36847"/>
        <dbReference type="Rhea" id="RHEA-COMP:11060"/>
        <dbReference type="Rhea" id="RHEA-COMP:11061"/>
        <dbReference type="ChEBI" id="CHEBI:15378"/>
        <dbReference type="ChEBI" id="CHEBI:30013"/>
        <dbReference type="ChEBI" id="CHEBI:57692"/>
        <dbReference type="ChEBI" id="CHEBI:74257"/>
        <dbReference type="ChEBI" id="CHEBI:456215"/>
        <dbReference type="EC" id="2.7.1.180"/>
    </reaction>
</comment>
<dbReference type="EC" id="2.7.1.180" evidence="1 10"/>
<keyword evidence="14" id="KW-1185">Reference proteome</keyword>
<evidence type="ECO:0000256" key="11">
    <source>
        <dbReference type="PIRSR" id="PIRSR006268-2"/>
    </source>
</evidence>
<comment type="similarity">
    <text evidence="10 12">Belongs to the ApbE family.</text>
</comment>
<evidence type="ECO:0000256" key="12">
    <source>
        <dbReference type="RuleBase" id="RU363002"/>
    </source>
</evidence>
<dbReference type="PROSITE" id="PS51257">
    <property type="entry name" value="PROKAR_LIPOPROTEIN"/>
    <property type="match status" value="1"/>
</dbReference>
<dbReference type="GO" id="GO:0016740">
    <property type="term" value="F:transferase activity"/>
    <property type="evidence" value="ECO:0007669"/>
    <property type="project" value="UniProtKB-UniRule"/>
</dbReference>
<evidence type="ECO:0000256" key="1">
    <source>
        <dbReference type="ARBA" id="ARBA00011955"/>
    </source>
</evidence>
<sequence>MKKLKFTLLLLTVGLTLSSCNKALKKYEGSFLFLFNTVTEVIGYAKDEAAFKEFATFIHDEMETYHKLYDIYNSYEGINNIKTINDNAGIQPVQVDQKIIDLLKFSVEAYELSKGRVNIGMGAVLKIWHDYRTQGIDDPLNAKLPPMELLIEAKQHTDLNNLVIDESNSTVYLKDSKMSLDVGAIAKGYAVERVVQAAKEKGYTDFLLSVGGNVRAVGAKGKEKLSWNVGIQNPDKSSEQTSLYTLALKDMSLVSSGNYERYYTVDGKIYHHIIDPDTLMPAEYFTAISIVCEDSGLADALSTAIYCMPFDEGIALIESLDGIEALWVFPDKTMKYSSGFESFIKQQ</sequence>
<evidence type="ECO:0000256" key="6">
    <source>
        <dbReference type="ARBA" id="ARBA00022827"/>
    </source>
</evidence>
<evidence type="ECO:0000256" key="10">
    <source>
        <dbReference type="PIRNR" id="PIRNR006268"/>
    </source>
</evidence>
<keyword evidence="12" id="KW-1003">Cell membrane</keyword>
<dbReference type="Gene3D" id="3.10.520.10">
    <property type="entry name" value="ApbE-like domains"/>
    <property type="match status" value="1"/>
</dbReference>
<keyword evidence="12" id="KW-0449">Lipoprotein</keyword>
<dbReference type="SUPFAM" id="SSF143631">
    <property type="entry name" value="ApbE-like"/>
    <property type="match status" value="1"/>
</dbReference>
<organism evidence="13 14">
    <name type="scientific">Herbinix hemicellulosilytica</name>
    <dbReference type="NCBI Taxonomy" id="1564487"/>
    <lineage>
        <taxon>Bacteria</taxon>
        <taxon>Bacillati</taxon>
        <taxon>Bacillota</taxon>
        <taxon>Clostridia</taxon>
        <taxon>Lachnospirales</taxon>
        <taxon>Lachnospiraceae</taxon>
        <taxon>Herbinix</taxon>
    </lineage>
</organism>
<evidence type="ECO:0000256" key="9">
    <source>
        <dbReference type="ARBA" id="ARBA00048540"/>
    </source>
</evidence>
<evidence type="ECO:0000313" key="14">
    <source>
        <dbReference type="Proteomes" id="UP000236497"/>
    </source>
</evidence>
<name>A0A0H5SIK4_HERHM</name>
<comment type="function">
    <text evidence="12">Flavin transferase that catalyzes the transfer of the FMN moiety of FAD and its covalent binding to the hydroxyl group of a threonine residue in a target flavoprotein.</text>
</comment>
<keyword evidence="7 10" id="KW-0460">Magnesium</keyword>
<keyword evidence="12" id="KW-0997">Cell inner membrane</keyword>
<dbReference type="GO" id="GO:0005886">
    <property type="term" value="C:plasma membrane"/>
    <property type="evidence" value="ECO:0007669"/>
    <property type="project" value="UniProtKB-SubCell"/>
</dbReference>
<keyword evidence="5 10" id="KW-0479">Metal-binding</keyword>